<protein>
    <recommendedName>
        <fullName evidence="5">Guanylate cyclase domain-containing protein</fullName>
    </recommendedName>
</protein>
<gene>
    <name evidence="3" type="ORF">PBIL07802_LOCUS12405</name>
    <name evidence="4" type="ORF">PBIL07802_LOCUS12406</name>
</gene>
<dbReference type="SUPFAM" id="SSF55073">
    <property type="entry name" value="Nucleotide cyclase"/>
    <property type="match status" value="1"/>
</dbReference>
<proteinExistence type="predicted"/>
<dbReference type="AlphaFoldDB" id="A0A7S3DAQ7"/>
<dbReference type="InterPro" id="IPR029787">
    <property type="entry name" value="Nucleotide_cyclase"/>
</dbReference>
<feature type="transmembrane region" description="Helical" evidence="2">
    <location>
        <begin position="206"/>
        <end position="224"/>
    </location>
</feature>
<reference evidence="3" key="1">
    <citation type="submission" date="2021-01" db="EMBL/GenBank/DDBJ databases">
        <authorList>
            <person name="Corre E."/>
            <person name="Pelletier E."/>
            <person name="Niang G."/>
            <person name="Scheremetjew M."/>
            <person name="Finn R."/>
            <person name="Kale V."/>
            <person name="Holt S."/>
            <person name="Cochrane G."/>
            <person name="Meng A."/>
            <person name="Brown T."/>
            <person name="Cohen L."/>
        </authorList>
    </citation>
    <scope>NUCLEOTIDE SEQUENCE</scope>
    <source>
        <strain evidence="3">NIES-2562</strain>
    </source>
</reference>
<evidence type="ECO:0000256" key="2">
    <source>
        <dbReference type="SAM" id="Phobius"/>
    </source>
</evidence>
<keyword evidence="2" id="KW-0472">Membrane</keyword>
<evidence type="ECO:0000313" key="3">
    <source>
        <dbReference type="EMBL" id="CAE0250205.1"/>
    </source>
</evidence>
<feature type="compositionally biased region" description="Basic and acidic residues" evidence="1">
    <location>
        <begin position="172"/>
        <end position="188"/>
    </location>
</feature>
<feature type="transmembrane region" description="Helical" evidence="2">
    <location>
        <begin position="389"/>
        <end position="407"/>
    </location>
</feature>
<keyword evidence="2" id="KW-1133">Transmembrane helix</keyword>
<feature type="compositionally biased region" description="Polar residues" evidence="1">
    <location>
        <begin position="122"/>
        <end position="131"/>
    </location>
</feature>
<feature type="compositionally biased region" description="Polar residues" evidence="1">
    <location>
        <begin position="100"/>
        <end position="114"/>
    </location>
</feature>
<dbReference type="Gene3D" id="1.10.287.70">
    <property type="match status" value="1"/>
</dbReference>
<organism evidence="3">
    <name type="scientific">Palpitomonas bilix</name>
    <dbReference type="NCBI Taxonomy" id="652834"/>
    <lineage>
        <taxon>Eukaryota</taxon>
        <taxon>Eukaryota incertae sedis</taxon>
    </lineage>
</organism>
<feature type="transmembrane region" description="Helical" evidence="2">
    <location>
        <begin position="244"/>
        <end position="262"/>
    </location>
</feature>
<keyword evidence="2" id="KW-0812">Transmembrane</keyword>
<dbReference type="EMBL" id="HBIB01019033">
    <property type="protein sequence ID" value="CAE0250206.1"/>
    <property type="molecule type" value="Transcribed_RNA"/>
</dbReference>
<name>A0A7S3DAQ7_9EUKA</name>
<dbReference type="EMBL" id="HBIB01019032">
    <property type="protein sequence ID" value="CAE0250205.1"/>
    <property type="molecule type" value="Transcribed_RNA"/>
</dbReference>
<dbReference type="PANTHER" id="PTHR43336">
    <property type="entry name" value="OXYGEN SENSOR HISTIDINE KINASE RESPONSE REGULATOR DEVS/DOSS"/>
    <property type="match status" value="1"/>
</dbReference>
<dbReference type="SUPFAM" id="SSF81324">
    <property type="entry name" value="Voltage-gated potassium channels"/>
    <property type="match status" value="1"/>
</dbReference>
<feature type="region of interest" description="Disordered" evidence="1">
    <location>
        <begin position="60"/>
        <end position="188"/>
    </location>
</feature>
<feature type="compositionally biased region" description="Basic and acidic residues" evidence="1">
    <location>
        <begin position="82"/>
        <end position="92"/>
    </location>
</feature>
<sequence length="748" mass="82000">MASSPIASSFKEMSPSTIRRQIIGQGDQKIEAKGKSAPLRGASLKKLDSLNQEDEFELAEISRRKSSPLAVPHATPSQIIVEEEKSSDEVFTHNRVHNSPEISKSSSLQHTNVETKAPVPTSAKSSTSVNGTHAELPKGGRKLSLMLPDGNGPAFSPRNLYRRRSQSGESDTSAHRGAKEDAEKGGDEVEQLNKFRRVSKRAMKVLDGKIVTIVTTVATIFALFGDDIKLASLPKAADPYFEYTSLVCLILFFAELILLCIFKEGYVRMTRIGSFFFWLDLVAVLSLVPDIPFMWDPILLLFSGGSDDSGDVSAEALTFARAGRAARAGTRAGRIVRMVRIIRMVRFVNVVKKIRQNRKKNQDQEEKPEVKADEEYEPSQIFRRLSDMISKKIILGVLLMLLVVPLLEVETVDYGPSVGVEMLNILASKEIIDNSLGFQADANVAFLSSSMAEYIAEYRQQSQDGVLIALNLSNNFVVSDDSVCSPIPSCLFSLFRQSELDLASSASNVTLSSGAILTGVSSTAYWNVKSISIQSALYSIFLTIFILVLLGVGAALFSRDTNRLVVRPIERMTKLVRGLAENPLATLRESERQKRRRKQAKGTEVGLIESALIKIGRLLQIGLGEAGSAVIAKNMMDESGELNPVIPGQRIDAIFGFCDIRQFTDTTECLQEEVMVFVNKVASVVHAATNKYGGSPNKNIGDAFLLAWKLGKNVDDDYMSSSRRSSIADGTGMPYVAQLQCMPLPGCF</sequence>
<feature type="transmembrane region" description="Helical" evidence="2">
    <location>
        <begin position="536"/>
        <end position="557"/>
    </location>
</feature>
<evidence type="ECO:0000313" key="4">
    <source>
        <dbReference type="EMBL" id="CAE0250206.1"/>
    </source>
</evidence>
<evidence type="ECO:0000256" key="1">
    <source>
        <dbReference type="SAM" id="MobiDB-lite"/>
    </source>
</evidence>
<evidence type="ECO:0008006" key="5">
    <source>
        <dbReference type="Google" id="ProtNLM"/>
    </source>
</evidence>
<accession>A0A7S3DAQ7</accession>
<dbReference type="Gene3D" id="3.30.70.1230">
    <property type="entry name" value="Nucleotide cyclase"/>
    <property type="match status" value="1"/>
</dbReference>
<dbReference type="PANTHER" id="PTHR43336:SF3">
    <property type="entry name" value="GUANYLATE CYCLASE DOMAIN-CONTAINING PROTEIN"/>
    <property type="match status" value="1"/>
</dbReference>